<organism evidence="3 4">
    <name type="scientific">Heligmosomoides polygyrus</name>
    <name type="common">Parasitic roundworm</name>
    <dbReference type="NCBI Taxonomy" id="6339"/>
    <lineage>
        <taxon>Eukaryota</taxon>
        <taxon>Metazoa</taxon>
        <taxon>Ecdysozoa</taxon>
        <taxon>Nematoda</taxon>
        <taxon>Chromadorea</taxon>
        <taxon>Rhabditida</taxon>
        <taxon>Rhabditina</taxon>
        <taxon>Rhabditomorpha</taxon>
        <taxon>Strongyloidea</taxon>
        <taxon>Heligmosomidae</taxon>
        <taxon>Heligmosomoides</taxon>
    </lineage>
</organism>
<dbReference type="Pfam" id="PF18694">
    <property type="entry name" value="TDP-43_N"/>
    <property type="match status" value="1"/>
</dbReference>
<sequence length="653" mass="74598">LRVFVEAADVELDEDDGLLWTSLQTAFPGCSGMYYRDRDSDCRSAVKFDGKRFLPPGGAWNDRKYYVTLSQRCHAGMQAFGSYENASKQFERSVTAVQKMLGSSLFEIPHRSSRKVTIKASPDKEAEPTVLRENVDPLKAVQEREQELRQDGRMLSPIEQQFVDLARISTGKDVIIDQQREEMRKTSNLLQKSEVEIKSHKDRCEELEAKIRALDEELNMLRNMSHEQEFLGDKCRYKLPLCLTFIDLKKAFDSVEIEAVMEALCLTFIDLKKAFDSVETEAVMEALLIALRRSYSVNHIHTITKLIEVSREYKLPLCLTFIDLKKAFGSVEIEAVIDALLTQGVPTQYIRVLRELYSGFTTKMPCSLRVKQLTSRLLDQETQLARTREDLEAKNHRLRDELRETKEKASSLALNLETATAKNAELSEQLQLAIVSRDLLTDELAQLRPLANAVDINNADGVLVYLDALENAKRHQEEAARAQAAANEIQARYDELSVLQTSVMKDNTRLLERNAELEARVENFDKELQSVNEDWKKQLQKEKQEWDDAHRDIETECTTMKKQLVDLQDVLATVTRDATENSRRVAELEQSRDELRRALEAAEFKIQAPLKRQIRTLSEDLRDSELKVSELSGLIAALTADAHNSQRDIGDIL</sequence>
<feature type="coiled-coil region" evidence="1">
    <location>
        <begin position="465"/>
        <end position="605"/>
    </location>
</feature>
<feature type="coiled-coil region" evidence="1">
    <location>
        <begin position="176"/>
        <end position="224"/>
    </location>
</feature>
<evidence type="ECO:0000259" key="2">
    <source>
        <dbReference type="Pfam" id="PF18694"/>
    </source>
</evidence>
<keyword evidence="1" id="KW-0175">Coiled coil</keyword>
<evidence type="ECO:0000313" key="3">
    <source>
        <dbReference type="Proteomes" id="UP000050761"/>
    </source>
</evidence>
<proteinExistence type="predicted"/>
<dbReference type="Proteomes" id="UP000050761">
    <property type="component" value="Unassembled WGS sequence"/>
</dbReference>
<evidence type="ECO:0000313" key="4">
    <source>
        <dbReference type="WBParaSite" id="HPBE_0001599701-mRNA-1"/>
    </source>
</evidence>
<dbReference type="CDD" id="cd19609">
    <property type="entry name" value="NTD_TDP-43"/>
    <property type="match status" value="1"/>
</dbReference>
<keyword evidence="3" id="KW-1185">Reference proteome</keyword>
<dbReference type="AlphaFoldDB" id="A0A8L8KKV5"/>
<name>A0A8L8KKV5_HELPZ</name>
<dbReference type="InterPro" id="IPR041105">
    <property type="entry name" value="TDP-43_N"/>
</dbReference>
<feature type="domain" description="TAR DNA-binding protein 43 N-terminal" evidence="2">
    <location>
        <begin position="6"/>
        <end position="68"/>
    </location>
</feature>
<evidence type="ECO:0000256" key="1">
    <source>
        <dbReference type="SAM" id="Coils"/>
    </source>
</evidence>
<feature type="coiled-coil region" evidence="1">
    <location>
        <begin position="370"/>
        <end position="429"/>
    </location>
</feature>
<reference evidence="4" key="1">
    <citation type="submission" date="2019-09" db="UniProtKB">
        <authorList>
            <consortium name="WormBaseParasite"/>
        </authorList>
    </citation>
    <scope>IDENTIFICATION</scope>
</reference>
<dbReference type="WBParaSite" id="HPBE_0001599701-mRNA-1">
    <property type="protein sequence ID" value="HPBE_0001599701-mRNA-1"/>
    <property type="gene ID" value="HPBE_0001599701"/>
</dbReference>
<accession>A0A8L8KKV5</accession>
<protein>
    <submittedName>
        <fullName evidence="4">TDP43_N domain-containing protein</fullName>
    </submittedName>
</protein>